<protein>
    <recommendedName>
        <fullName evidence="3">Peptidase A2 domain-containing protein</fullName>
    </recommendedName>
</protein>
<evidence type="ECO:0008006" key="3">
    <source>
        <dbReference type="Google" id="ProtNLM"/>
    </source>
</evidence>
<feature type="compositionally biased region" description="Basic and acidic residues" evidence="1">
    <location>
        <begin position="43"/>
        <end position="53"/>
    </location>
</feature>
<dbReference type="SUPFAM" id="SSF50630">
    <property type="entry name" value="Acid proteases"/>
    <property type="match status" value="1"/>
</dbReference>
<name>A0A2T8KW12_9POAL</name>
<dbReference type="PROSITE" id="PS00141">
    <property type="entry name" value="ASP_PROTEASE"/>
    <property type="match status" value="1"/>
</dbReference>
<feature type="region of interest" description="Disordered" evidence="1">
    <location>
        <begin position="34"/>
        <end position="53"/>
    </location>
</feature>
<dbReference type="AlphaFoldDB" id="A0A2T8KW12"/>
<evidence type="ECO:0000313" key="2">
    <source>
        <dbReference type="EMBL" id="PVH66322.1"/>
    </source>
</evidence>
<sequence>MKVDTQPFPNVNMVEGYDRSTRRQLDFTLGINMAGHTSRQHARKQEADSRDRLQKEERDYITEEQVRHVRNQRLVSSYLLRKYQYQYQQHLQCEAEEEEYERRTGKRLRKREETLEDCPECKSQKQDERSASVFQRLGPEQPRHGQAESTRTGGNLEDEEDKYHRPRWCLDGLNRSQKRRVQRLRSLEEAEAQYLEILRKARPDLAEKVHRPLKAEMSSSKKVWRPKKSKADVKTSADAHMVFVLPAEFHALGHKEVPVAQLDLGPRPVIFEEPRERNYRHLKALYPKGYINGQPVNRMLVDTGAAVNIMPYSVLRQLGHSVGDLIKTNITLSDFNGQTSEAQGVLSVDLMIGGKTIPTLFFVVNSKGSYTVLFGRDWIHANCCIPSTMHQCLIQWDGDEVEVVHADDSVEVSHAAMSVWDAEDQETISGISLEGCDRVEATKNRVRLVLSTGLTE</sequence>
<feature type="compositionally biased region" description="Basic and acidic residues" evidence="1">
    <location>
        <begin position="119"/>
        <end position="130"/>
    </location>
</feature>
<feature type="region of interest" description="Disordered" evidence="1">
    <location>
        <begin position="94"/>
        <end position="159"/>
    </location>
</feature>
<dbReference type="CDD" id="cd00303">
    <property type="entry name" value="retropepsin_like"/>
    <property type="match status" value="1"/>
</dbReference>
<evidence type="ECO:0000256" key="1">
    <source>
        <dbReference type="SAM" id="MobiDB-lite"/>
    </source>
</evidence>
<proteinExistence type="predicted"/>
<dbReference type="GO" id="GO:0004190">
    <property type="term" value="F:aspartic-type endopeptidase activity"/>
    <property type="evidence" value="ECO:0007669"/>
    <property type="project" value="InterPro"/>
</dbReference>
<dbReference type="Pfam" id="PF13975">
    <property type="entry name" value="gag-asp_proteas"/>
    <property type="match status" value="1"/>
</dbReference>
<dbReference type="GO" id="GO:0006508">
    <property type="term" value="P:proteolysis"/>
    <property type="evidence" value="ECO:0007669"/>
    <property type="project" value="InterPro"/>
</dbReference>
<accession>A0A2T8KW12</accession>
<reference evidence="2" key="1">
    <citation type="submission" date="2018-04" db="EMBL/GenBank/DDBJ databases">
        <title>WGS assembly of Panicum hallii.</title>
        <authorList>
            <person name="Lovell J."/>
            <person name="Jenkins J."/>
            <person name="Lowry D."/>
            <person name="Mamidi S."/>
            <person name="Sreedasyam A."/>
            <person name="Weng X."/>
            <person name="Barry K."/>
            <person name="Bonette J."/>
            <person name="Campitelli B."/>
            <person name="Daum C."/>
            <person name="Gordon S."/>
            <person name="Gould B."/>
            <person name="Lipzen A."/>
            <person name="Macqueen A."/>
            <person name="Palacio-Mejia J."/>
            <person name="Plott C."/>
            <person name="Shakirov E."/>
            <person name="Shu S."/>
            <person name="Yoshinaga Y."/>
            <person name="Zane M."/>
            <person name="Rokhsar D."/>
            <person name="Grimwood J."/>
            <person name="Schmutz J."/>
            <person name="Juenger T."/>
        </authorList>
    </citation>
    <scope>NUCLEOTIDE SEQUENCE [LARGE SCALE GENOMIC DNA]</scope>
    <source>
        <strain evidence="2">FIL2</strain>
    </source>
</reference>
<organism evidence="2">
    <name type="scientific">Panicum hallii</name>
    <dbReference type="NCBI Taxonomy" id="206008"/>
    <lineage>
        <taxon>Eukaryota</taxon>
        <taxon>Viridiplantae</taxon>
        <taxon>Streptophyta</taxon>
        <taxon>Embryophyta</taxon>
        <taxon>Tracheophyta</taxon>
        <taxon>Spermatophyta</taxon>
        <taxon>Magnoliopsida</taxon>
        <taxon>Liliopsida</taxon>
        <taxon>Poales</taxon>
        <taxon>Poaceae</taxon>
        <taxon>PACMAD clade</taxon>
        <taxon>Panicoideae</taxon>
        <taxon>Panicodae</taxon>
        <taxon>Paniceae</taxon>
        <taxon>Panicinae</taxon>
        <taxon>Panicum</taxon>
        <taxon>Panicum sect. Panicum</taxon>
    </lineage>
</organism>
<dbReference type="Gene3D" id="2.40.70.10">
    <property type="entry name" value="Acid Proteases"/>
    <property type="match status" value="1"/>
</dbReference>
<dbReference type="PANTHER" id="PTHR33240">
    <property type="entry name" value="OS08G0508500 PROTEIN"/>
    <property type="match status" value="1"/>
</dbReference>
<dbReference type="Proteomes" id="UP000243499">
    <property type="component" value="Chromosome 1"/>
</dbReference>
<dbReference type="EMBL" id="CM008046">
    <property type="protein sequence ID" value="PVH66322.1"/>
    <property type="molecule type" value="Genomic_DNA"/>
</dbReference>
<gene>
    <name evidence="2" type="ORF">PAHAL_1G207600</name>
</gene>
<dbReference type="InterPro" id="IPR021109">
    <property type="entry name" value="Peptidase_aspartic_dom_sf"/>
</dbReference>
<dbReference type="PANTHER" id="PTHR33240:SF15">
    <property type="entry name" value="GAG-PRO-LIKE PROTEIN"/>
    <property type="match status" value="1"/>
</dbReference>
<dbReference type="Gramene" id="PVH66322">
    <property type="protein sequence ID" value="PVH66322"/>
    <property type="gene ID" value="PAHAL_1G207600"/>
</dbReference>
<dbReference type="InterPro" id="IPR001969">
    <property type="entry name" value="Aspartic_peptidase_AS"/>
</dbReference>